<organism evidence="2 3">
    <name type="scientific">Marssonina brunnea f. sp. multigermtubi (strain MB_m1)</name>
    <name type="common">Marssonina leaf spot fungus</name>
    <dbReference type="NCBI Taxonomy" id="1072389"/>
    <lineage>
        <taxon>Eukaryota</taxon>
        <taxon>Fungi</taxon>
        <taxon>Dikarya</taxon>
        <taxon>Ascomycota</taxon>
        <taxon>Pezizomycotina</taxon>
        <taxon>Leotiomycetes</taxon>
        <taxon>Helotiales</taxon>
        <taxon>Drepanopezizaceae</taxon>
        <taxon>Drepanopeziza</taxon>
    </lineage>
</organism>
<evidence type="ECO:0000313" key="2">
    <source>
        <dbReference type="EMBL" id="EKD15870.1"/>
    </source>
</evidence>
<dbReference type="Pfam" id="PF11927">
    <property type="entry name" value="HODM_asu-like"/>
    <property type="match status" value="1"/>
</dbReference>
<keyword evidence="3" id="KW-1185">Reference proteome</keyword>
<dbReference type="InParanoid" id="K1WEI6"/>
<dbReference type="STRING" id="1072389.K1WEI6"/>
<dbReference type="OrthoDB" id="5043642at2759"/>
<protein>
    <recommendedName>
        <fullName evidence="4">Mannosyl transferase</fullName>
    </recommendedName>
</protein>
<feature type="chain" id="PRO_5003852828" description="Mannosyl transferase" evidence="1">
    <location>
        <begin position="20"/>
        <end position="368"/>
    </location>
</feature>
<dbReference type="AlphaFoldDB" id="K1WEI6"/>
<dbReference type="EMBL" id="JH921440">
    <property type="protein sequence ID" value="EKD15870.1"/>
    <property type="molecule type" value="Genomic_DNA"/>
</dbReference>
<reference evidence="2 3" key="1">
    <citation type="journal article" date="2012" name="BMC Genomics">
        <title>Sequencing the genome of Marssonina brunnea reveals fungus-poplar co-evolution.</title>
        <authorList>
            <person name="Zhu S."/>
            <person name="Cao Y.-Z."/>
            <person name="Jiang C."/>
            <person name="Tan B.-Y."/>
            <person name="Wang Z."/>
            <person name="Feng S."/>
            <person name="Zhang L."/>
            <person name="Su X.-H."/>
            <person name="Brejova B."/>
            <person name="Vinar T."/>
            <person name="Xu M."/>
            <person name="Wang M.-X."/>
            <person name="Zhang S.-G."/>
            <person name="Huang M.-R."/>
            <person name="Wu R."/>
            <person name="Zhou Y."/>
        </authorList>
    </citation>
    <scope>NUCLEOTIDE SEQUENCE [LARGE SCALE GENOMIC DNA]</scope>
    <source>
        <strain evidence="2 3">MB_m1</strain>
    </source>
</reference>
<keyword evidence="1" id="KW-0732">Signal</keyword>
<gene>
    <name evidence="2" type="ORF">MBM_05881</name>
</gene>
<dbReference type="OMA" id="KRMAPYP"/>
<proteinExistence type="predicted"/>
<evidence type="ECO:0000256" key="1">
    <source>
        <dbReference type="SAM" id="SignalP"/>
    </source>
</evidence>
<evidence type="ECO:0008006" key="4">
    <source>
        <dbReference type="Google" id="ProtNLM"/>
    </source>
</evidence>
<sequence length="368" mass="41185">MMLILALLIFCIALCVLLATQPLPFLPRTRCRLQTIKQQPTHTETKLRQDVKPYQFPPLKEKTSTKMAMGLKRLDDSNWLTLDSAYLPEHTLRLQLLSSCQPDVVQMLPGSEPACHELLKTVTSFLSSRFPQHFTIASSPSGPEIVNRLTNEVYPIGPSCANPLEVAAKLSMEDFNILVRSPETGEYHLQASATLFPAGWKLQERIGTSMANLHRPVPGWNQKLGPCVNRYFDHLSHKTAMERTNVFIQTTPHLFQDAPEPTPSSPATVSQLMVRRERQTFTRLQQTGAVLFTVRTYMEPLTQLGDAELKALRSQVLGWEAEVRAYKGGDIWGPPLLRLCEERCGAVVVEVAKADEKIMRATVRGGGA</sequence>
<dbReference type="eggNOG" id="ENOG502S5PM">
    <property type="taxonomic scope" value="Eukaryota"/>
</dbReference>
<dbReference type="RefSeq" id="XP_007293770.1">
    <property type="nucleotide sequence ID" value="XM_007293708.1"/>
</dbReference>
<dbReference type="GeneID" id="18761816"/>
<dbReference type="HOGENOM" id="CLU_025462_0_2_1"/>
<name>K1WEI6_MARBU</name>
<dbReference type="KEGG" id="mbe:MBM_05881"/>
<feature type="signal peptide" evidence="1">
    <location>
        <begin position="1"/>
        <end position="19"/>
    </location>
</feature>
<dbReference type="InterPro" id="IPR021848">
    <property type="entry name" value="HODM_asu-like"/>
</dbReference>
<accession>K1WEI6</accession>
<evidence type="ECO:0000313" key="3">
    <source>
        <dbReference type="Proteomes" id="UP000006753"/>
    </source>
</evidence>
<dbReference type="Proteomes" id="UP000006753">
    <property type="component" value="Unassembled WGS sequence"/>
</dbReference>